<dbReference type="SUPFAM" id="SSF46785">
    <property type="entry name" value="Winged helix' DNA-binding domain"/>
    <property type="match status" value="1"/>
</dbReference>
<proteinExistence type="inferred from homology"/>
<dbReference type="Proteomes" id="UP000196655">
    <property type="component" value="Unassembled WGS sequence"/>
</dbReference>
<dbReference type="PANTHER" id="PTHR30537">
    <property type="entry name" value="HTH-TYPE TRANSCRIPTIONAL REGULATOR"/>
    <property type="match status" value="1"/>
</dbReference>
<dbReference type="InterPro" id="IPR036390">
    <property type="entry name" value="WH_DNA-bd_sf"/>
</dbReference>
<comment type="similarity">
    <text evidence="1">Belongs to the LysR transcriptional regulatory family.</text>
</comment>
<dbReference type="Gene3D" id="3.40.190.290">
    <property type="match status" value="1"/>
</dbReference>
<dbReference type="GO" id="GO:0003677">
    <property type="term" value="F:DNA binding"/>
    <property type="evidence" value="ECO:0007669"/>
    <property type="project" value="UniProtKB-KW"/>
</dbReference>
<dbReference type="FunFam" id="1.10.10.10:FF:000001">
    <property type="entry name" value="LysR family transcriptional regulator"/>
    <property type="match status" value="1"/>
</dbReference>
<evidence type="ECO:0000313" key="6">
    <source>
        <dbReference type="EMBL" id="OWJ65337.1"/>
    </source>
</evidence>
<evidence type="ECO:0000313" key="7">
    <source>
        <dbReference type="Proteomes" id="UP000196655"/>
    </source>
</evidence>
<dbReference type="RefSeq" id="WP_088152825.1">
    <property type="nucleotide sequence ID" value="NZ_NHON01000039.1"/>
</dbReference>
<dbReference type="PRINTS" id="PR00039">
    <property type="entry name" value="HTHLYSR"/>
</dbReference>
<dbReference type="InterPro" id="IPR005119">
    <property type="entry name" value="LysR_subst-bd"/>
</dbReference>
<dbReference type="PROSITE" id="PS50931">
    <property type="entry name" value="HTH_LYSR"/>
    <property type="match status" value="1"/>
</dbReference>
<keyword evidence="2" id="KW-0805">Transcription regulation</keyword>
<dbReference type="Pfam" id="PF03466">
    <property type="entry name" value="LysR_substrate"/>
    <property type="match status" value="1"/>
</dbReference>
<reference evidence="7" key="1">
    <citation type="submission" date="2017-05" db="EMBL/GenBank/DDBJ databases">
        <authorList>
            <person name="Macchi M."/>
            <person name="Festa S."/>
            <person name="Coppotelli B.M."/>
            <person name="Morelli I.S."/>
        </authorList>
    </citation>
    <scope>NUCLEOTIDE SEQUENCE [LARGE SCALE GENOMIC DNA]</scope>
    <source>
        <strain evidence="7">I</strain>
    </source>
</reference>
<evidence type="ECO:0000256" key="3">
    <source>
        <dbReference type="ARBA" id="ARBA00023125"/>
    </source>
</evidence>
<dbReference type="PANTHER" id="PTHR30537:SF5">
    <property type="entry name" value="HTH-TYPE TRANSCRIPTIONAL ACTIVATOR TTDR-RELATED"/>
    <property type="match status" value="1"/>
</dbReference>
<evidence type="ECO:0000256" key="1">
    <source>
        <dbReference type="ARBA" id="ARBA00009437"/>
    </source>
</evidence>
<dbReference type="CDD" id="cd08422">
    <property type="entry name" value="PBP2_CrgA_like"/>
    <property type="match status" value="1"/>
</dbReference>
<sequence>MAFDGRVISTIGVLAAVVEGGSFARAAEALGLSRSGVSRAVARLEARVGVRLLDRTTRAVALTDEGRRLYSEVVPLLTGIEDAVTVTAGSAIAVRGRLRVNVDAFFSRLLFTPHIPEFLSLYPELTLELVAKDQLGDLVGEGFDIAMRFGHPPDSSLVSRKLLETRTITVASPAYAAAHGRPEAPADLARHACIQVRDSASGQPIDSWTYRRGAEVAEVRATGRLMVAEFGTMLGACLEGVGIARVKAIGVQRLIDRGELVELLPDWTGESFPLYALYPSRHLPPAKVRAFIDFVQSRLGSGAPAETQDAA</sequence>
<dbReference type="AlphaFoldDB" id="A0A211ZJU0"/>
<keyword evidence="7" id="KW-1185">Reference proteome</keyword>
<dbReference type="SUPFAM" id="SSF53850">
    <property type="entry name" value="Periplasmic binding protein-like II"/>
    <property type="match status" value="1"/>
</dbReference>
<dbReference type="InterPro" id="IPR000847">
    <property type="entry name" value="LysR_HTH_N"/>
</dbReference>
<dbReference type="GO" id="GO:0003700">
    <property type="term" value="F:DNA-binding transcription factor activity"/>
    <property type="evidence" value="ECO:0007669"/>
    <property type="project" value="InterPro"/>
</dbReference>
<protein>
    <submittedName>
        <fullName evidence="6">LysR family transcriptional regulator</fullName>
    </submittedName>
</protein>
<evidence type="ECO:0000259" key="5">
    <source>
        <dbReference type="PROSITE" id="PS50931"/>
    </source>
</evidence>
<comment type="caution">
    <text evidence="6">The sequence shown here is derived from an EMBL/GenBank/DDBJ whole genome shotgun (WGS) entry which is preliminary data.</text>
</comment>
<dbReference type="InterPro" id="IPR036388">
    <property type="entry name" value="WH-like_DNA-bd_sf"/>
</dbReference>
<dbReference type="OrthoDB" id="9812435at2"/>
<dbReference type="EMBL" id="NHON01000039">
    <property type="protein sequence ID" value="OWJ65337.1"/>
    <property type="molecule type" value="Genomic_DNA"/>
</dbReference>
<organism evidence="6 7">
    <name type="scientific">Inquilinus limosus</name>
    <dbReference type="NCBI Taxonomy" id="171674"/>
    <lineage>
        <taxon>Bacteria</taxon>
        <taxon>Pseudomonadati</taxon>
        <taxon>Pseudomonadota</taxon>
        <taxon>Alphaproteobacteria</taxon>
        <taxon>Rhodospirillales</taxon>
        <taxon>Rhodospirillaceae</taxon>
        <taxon>Inquilinus</taxon>
    </lineage>
</organism>
<dbReference type="Gene3D" id="1.10.10.10">
    <property type="entry name" value="Winged helix-like DNA-binding domain superfamily/Winged helix DNA-binding domain"/>
    <property type="match status" value="1"/>
</dbReference>
<dbReference type="InterPro" id="IPR058163">
    <property type="entry name" value="LysR-type_TF_proteobact-type"/>
</dbReference>
<evidence type="ECO:0000256" key="2">
    <source>
        <dbReference type="ARBA" id="ARBA00023015"/>
    </source>
</evidence>
<keyword evidence="3" id="KW-0238">DNA-binding</keyword>
<gene>
    <name evidence="6" type="ORF">BWR60_20265</name>
</gene>
<accession>A0A211ZJU0</accession>
<name>A0A211ZJU0_9PROT</name>
<evidence type="ECO:0000256" key="4">
    <source>
        <dbReference type="ARBA" id="ARBA00023163"/>
    </source>
</evidence>
<dbReference type="Pfam" id="PF00126">
    <property type="entry name" value="HTH_1"/>
    <property type="match status" value="1"/>
</dbReference>
<feature type="domain" description="HTH lysR-type" evidence="5">
    <location>
        <begin position="13"/>
        <end position="63"/>
    </location>
</feature>
<keyword evidence="4" id="KW-0804">Transcription</keyword>